<evidence type="ECO:0000313" key="3">
    <source>
        <dbReference type="Proteomes" id="UP001422074"/>
    </source>
</evidence>
<dbReference type="SMART" id="SM01012">
    <property type="entry name" value="ANTAR"/>
    <property type="match status" value="1"/>
</dbReference>
<dbReference type="InterPro" id="IPR005561">
    <property type="entry name" value="ANTAR"/>
</dbReference>
<dbReference type="InterPro" id="IPR036388">
    <property type="entry name" value="WH-like_DNA-bd_sf"/>
</dbReference>
<dbReference type="SUPFAM" id="SSF52172">
    <property type="entry name" value="CheY-like"/>
    <property type="match status" value="1"/>
</dbReference>
<organism evidence="2 3">
    <name type="scientific">Sinomonas halotolerans</name>
    <dbReference type="NCBI Taxonomy" id="1644133"/>
    <lineage>
        <taxon>Bacteria</taxon>
        <taxon>Bacillati</taxon>
        <taxon>Actinomycetota</taxon>
        <taxon>Actinomycetes</taxon>
        <taxon>Micrococcales</taxon>
        <taxon>Micrococcaceae</taxon>
        <taxon>Sinomonas</taxon>
    </lineage>
</organism>
<gene>
    <name evidence="2" type="ORF">ABCQ75_12415</name>
</gene>
<keyword evidence="3" id="KW-1185">Reference proteome</keyword>
<reference evidence="2 3" key="1">
    <citation type="submission" date="2024-05" db="EMBL/GenBank/DDBJ databases">
        <title>Sinomonas sp. nov., isolated from a waste landfill.</title>
        <authorList>
            <person name="Zhao Y."/>
        </authorList>
    </citation>
    <scope>NUCLEOTIDE SEQUENCE [LARGE SCALE GENOMIC DNA]</scope>
    <source>
        <strain evidence="2 3">CCTCC AB2014300</strain>
    </source>
</reference>
<dbReference type="Pfam" id="PF03861">
    <property type="entry name" value="ANTAR"/>
    <property type="match status" value="1"/>
</dbReference>
<evidence type="ECO:0000313" key="2">
    <source>
        <dbReference type="EMBL" id="MEN2745331.1"/>
    </source>
</evidence>
<sequence length="235" mass="26001">MAARPDPRMTHDLFHLLLSTNDLAELLEGLSRRSHRTLASFGDYACGFVLRRRNRPAVVAGCTAAFGERLAERLESGDEHLARPLQHRRSSLVSPAPREWMADAGHALLAAPVASGPDGHAAFAVIGPRPPHPAEQRLLLSTVGRVRNESSWALRLAVRYTAELERADHRARAMQNRTVIDLAMGIIMAQSRCSADEAFDVLRRASNHRNVKLRDVAAELVQRIHPKPPATLFID</sequence>
<dbReference type="InterPro" id="IPR011006">
    <property type="entry name" value="CheY-like_superfamily"/>
</dbReference>
<dbReference type="Proteomes" id="UP001422074">
    <property type="component" value="Unassembled WGS sequence"/>
</dbReference>
<proteinExistence type="predicted"/>
<comment type="caution">
    <text evidence="2">The sequence shown here is derived from an EMBL/GenBank/DDBJ whole genome shotgun (WGS) entry which is preliminary data.</text>
</comment>
<protein>
    <submittedName>
        <fullName evidence="2">ANTAR domain-containing protein</fullName>
    </submittedName>
</protein>
<evidence type="ECO:0000259" key="1">
    <source>
        <dbReference type="PROSITE" id="PS50921"/>
    </source>
</evidence>
<feature type="domain" description="ANTAR" evidence="1">
    <location>
        <begin position="160"/>
        <end position="221"/>
    </location>
</feature>
<dbReference type="Gene3D" id="1.10.10.10">
    <property type="entry name" value="Winged helix-like DNA-binding domain superfamily/Winged helix DNA-binding domain"/>
    <property type="match status" value="1"/>
</dbReference>
<name>A0ABU9X247_9MICC</name>
<accession>A0ABU9X247</accession>
<dbReference type="PROSITE" id="PS50921">
    <property type="entry name" value="ANTAR"/>
    <property type="match status" value="1"/>
</dbReference>
<dbReference type="EMBL" id="JBDFRB010000011">
    <property type="protein sequence ID" value="MEN2745331.1"/>
    <property type="molecule type" value="Genomic_DNA"/>
</dbReference>
<dbReference type="RefSeq" id="WP_345885682.1">
    <property type="nucleotide sequence ID" value="NZ_JBDFRB010000011.1"/>
</dbReference>